<evidence type="ECO:0000313" key="3">
    <source>
        <dbReference type="Proteomes" id="UP000054466"/>
    </source>
</evidence>
<sequence length="219" mass="24978">MSATIPGAWPTNDALAEESSPSHPNPQHLQALREYLNDSDLRIFLGARVIIKLARMAVNTRIAVVDELPEDYNFFRQPIVSKIGRDTQIDPNHYWIAIGTSDEIMTLQKKGPAAHHVEILRSSSLWQMKFFLVTREEKSWWNPIGFSSFPHMAIELQSWSSQAIHCSHLVAWLMNLKRYFENFDSSSLVLTEVKWYAAIVKGLTEKGRLNTQSLAGNIQ</sequence>
<reference evidence="2 3" key="1">
    <citation type="submission" date="2015-01" db="EMBL/GenBank/DDBJ databases">
        <title>The Genome Sequence of Cladophialophora immunda CBS83496.</title>
        <authorList>
            <consortium name="The Broad Institute Genomics Platform"/>
            <person name="Cuomo C."/>
            <person name="de Hoog S."/>
            <person name="Gorbushina A."/>
            <person name="Stielow B."/>
            <person name="Teixiera M."/>
            <person name="Abouelleil A."/>
            <person name="Chapman S.B."/>
            <person name="Priest M."/>
            <person name="Young S.K."/>
            <person name="Wortman J."/>
            <person name="Nusbaum C."/>
            <person name="Birren B."/>
        </authorList>
    </citation>
    <scope>NUCLEOTIDE SEQUENCE [LARGE SCALE GENOMIC DNA]</scope>
    <source>
        <strain evidence="2 3">CBS 83496</strain>
    </source>
</reference>
<gene>
    <name evidence="2" type="ORF">PV07_12841</name>
</gene>
<organism evidence="2 3">
    <name type="scientific">Cladophialophora immunda</name>
    <dbReference type="NCBI Taxonomy" id="569365"/>
    <lineage>
        <taxon>Eukaryota</taxon>
        <taxon>Fungi</taxon>
        <taxon>Dikarya</taxon>
        <taxon>Ascomycota</taxon>
        <taxon>Pezizomycotina</taxon>
        <taxon>Eurotiomycetes</taxon>
        <taxon>Chaetothyriomycetidae</taxon>
        <taxon>Chaetothyriales</taxon>
        <taxon>Herpotrichiellaceae</taxon>
        <taxon>Cladophialophora</taxon>
    </lineage>
</organism>
<dbReference type="GeneID" id="27352035"/>
<dbReference type="Proteomes" id="UP000054466">
    <property type="component" value="Unassembled WGS sequence"/>
</dbReference>
<dbReference type="EMBL" id="KN847239">
    <property type="protein sequence ID" value="KIW21727.1"/>
    <property type="molecule type" value="Genomic_DNA"/>
</dbReference>
<dbReference type="RefSeq" id="XP_016241943.1">
    <property type="nucleotide sequence ID" value="XM_016400410.1"/>
</dbReference>
<evidence type="ECO:0000313" key="2">
    <source>
        <dbReference type="EMBL" id="KIW21727.1"/>
    </source>
</evidence>
<evidence type="ECO:0000256" key="1">
    <source>
        <dbReference type="SAM" id="MobiDB-lite"/>
    </source>
</evidence>
<proteinExistence type="predicted"/>
<dbReference type="HOGENOM" id="CLU_1261383_0_0_1"/>
<dbReference type="VEuPathDB" id="FungiDB:PV07_12841"/>
<protein>
    <submittedName>
        <fullName evidence="2">Uncharacterized protein</fullName>
    </submittedName>
</protein>
<name>A0A0D2AAC5_9EURO</name>
<accession>A0A0D2AAC5</accession>
<feature type="region of interest" description="Disordered" evidence="1">
    <location>
        <begin position="1"/>
        <end position="27"/>
    </location>
</feature>
<keyword evidence="3" id="KW-1185">Reference proteome</keyword>
<dbReference type="AlphaFoldDB" id="A0A0D2AAC5"/>